<keyword evidence="3 7" id="KW-0653">Protein transport</keyword>
<comment type="subcellular location">
    <subcellularLocation>
        <location evidence="7">Cell membrane</location>
        <topology evidence="7">Multi-pass membrane protein</topology>
    </subcellularLocation>
    <subcellularLocation>
        <location evidence="1">Membrane</location>
        <topology evidence="1">Multi-pass membrane protein</topology>
    </subcellularLocation>
</comment>
<evidence type="ECO:0000256" key="2">
    <source>
        <dbReference type="ARBA" id="ARBA00022692"/>
    </source>
</evidence>
<protein>
    <recommendedName>
        <fullName evidence="7">Sec-independent protein translocase protein TatC</fullName>
    </recommendedName>
</protein>
<keyword evidence="6 7" id="KW-0472">Membrane</keyword>
<evidence type="ECO:0000256" key="3">
    <source>
        <dbReference type="ARBA" id="ARBA00022927"/>
    </source>
</evidence>
<keyword evidence="5 7" id="KW-0811">Translocation</keyword>
<organism evidence="8 9">
    <name type="scientific">Nostocoides japonicum T1-X7</name>
    <dbReference type="NCBI Taxonomy" id="1194083"/>
    <lineage>
        <taxon>Bacteria</taxon>
        <taxon>Bacillati</taxon>
        <taxon>Actinomycetota</taxon>
        <taxon>Actinomycetes</taxon>
        <taxon>Micrococcales</taxon>
        <taxon>Intrasporangiaceae</taxon>
        <taxon>Nostocoides</taxon>
    </lineage>
</organism>
<dbReference type="GO" id="GO:0033281">
    <property type="term" value="C:TAT protein transport complex"/>
    <property type="evidence" value="ECO:0007669"/>
    <property type="project" value="UniProtKB-UniRule"/>
</dbReference>
<dbReference type="AlphaFoldDB" id="A0A077LVK7"/>
<dbReference type="NCBIfam" id="TIGR00945">
    <property type="entry name" value="tatC"/>
    <property type="match status" value="1"/>
</dbReference>
<proteinExistence type="inferred from homology"/>
<dbReference type="PRINTS" id="PR01840">
    <property type="entry name" value="TATCFAMILY"/>
</dbReference>
<dbReference type="STRING" id="1194083.BN12_2170012"/>
<feature type="transmembrane region" description="Helical" evidence="7">
    <location>
        <begin position="108"/>
        <end position="129"/>
    </location>
</feature>
<sequence length="258" mass="28629">MSLAEHFRELKRRVLIACLAIALGAVVGWVLYDDVYRLLTQPLTDYIAAHPERAGDIKLTLAGLTTGFSLHLSIGLFVGVIISSPVWLYEIWAFIVPGLTRKERRISLAFIGASVPLFLAGILLAHRSLPLVIGVLLDFTPNGAANFQELSTYFSFVTRFSLGFGFAFLLPIFLVALNMIGILPVRAMIRSWRVATFLIFCFAAMMMPTPDPYSMMLLAVPLVVLFWAAIGVSALIQRRKTRERPAWLDTPDDEATAL</sequence>
<dbReference type="OrthoDB" id="9777044at2"/>
<evidence type="ECO:0000313" key="8">
    <source>
        <dbReference type="EMBL" id="CCH77711.1"/>
    </source>
</evidence>
<feature type="transmembrane region" description="Helical" evidence="7">
    <location>
        <begin position="160"/>
        <end position="180"/>
    </location>
</feature>
<evidence type="ECO:0000313" key="9">
    <source>
        <dbReference type="Proteomes" id="UP000035721"/>
    </source>
</evidence>
<dbReference type="Pfam" id="PF00902">
    <property type="entry name" value="TatC"/>
    <property type="match status" value="1"/>
</dbReference>
<keyword evidence="7" id="KW-0813">Transport</keyword>
<keyword evidence="9" id="KW-1185">Reference proteome</keyword>
<dbReference type="PANTHER" id="PTHR30371:SF0">
    <property type="entry name" value="SEC-INDEPENDENT PROTEIN TRANSLOCASE PROTEIN TATC, CHLOROPLASTIC-RELATED"/>
    <property type="match status" value="1"/>
</dbReference>
<dbReference type="GO" id="GO:0043953">
    <property type="term" value="P:protein transport by the Tat complex"/>
    <property type="evidence" value="ECO:0007669"/>
    <property type="project" value="UniProtKB-UniRule"/>
</dbReference>
<feature type="transmembrane region" description="Helical" evidence="7">
    <location>
        <begin position="192"/>
        <end position="209"/>
    </location>
</feature>
<evidence type="ECO:0000256" key="5">
    <source>
        <dbReference type="ARBA" id="ARBA00023010"/>
    </source>
</evidence>
<dbReference type="PANTHER" id="PTHR30371">
    <property type="entry name" value="SEC-INDEPENDENT PROTEIN TRANSLOCASE PROTEIN TATC"/>
    <property type="match status" value="1"/>
</dbReference>
<feature type="transmembrane region" description="Helical" evidence="7">
    <location>
        <begin position="12"/>
        <end position="32"/>
    </location>
</feature>
<comment type="subunit">
    <text evidence="7">The Tat system comprises two distinct complexes: a TatABC complex, containing multiple copies of TatA, TatB and TatC subunits, and a separate TatA complex, containing only TatA subunits. Substrates initially bind to the TatABC complex, which probably triggers association of the separate TatA complex to form the active translocon.</text>
</comment>
<reference evidence="8 9" key="1">
    <citation type="journal article" date="2013" name="ISME J.">
        <title>A metabolic model for members of the genus Tetrasphaera involved in enhanced biological phosphorus removal.</title>
        <authorList>
            <person name="Kristiansen R."/>
            <person name="Nguyen H.T.T."/>
            <person name="Saunders A.M."/>
            <person name="Nielsen J.L."/>
            <person name="Wimmer R."/>
            <person name="Le V.Q."/>
            <person name="McIlroy S.J."/>
            <person name="Petrovski S."/>
            <person name="Seviour R.J."/>
            <person name="Calteau A."/>
            <person name="Nielsen K.L."/>
            <person name="Nielsen P.H."/>
        </authorList>
    </citation>
    <scope>NUCLEOTIDE SEQUENCE [LARGE SCALE GENOMIC DNA]</scope>
    <source>
        <strain evidence="8 9">T1-X7</strain>
    </source>
</reference>
<dbReference type="EMBL" id="CAJB01000132">
    <property type="protein sequence ID" value="CCH77711.1"/>
    <property type="molecule type" value="Genomic_DNA"/>
</dbReference>
<keyword evidence="4 7" id="KW-1133">Transmembrane helix</keyword>
<comment type="similarity">
    <text evidence="7">Belongs to the TatC family.</text>
</comment>
<accession>A0A077LVK7</accession>
<dbReference type="GO" id="GO:0065002">
    <property type="term" value="P:intracellular protein transmembrane transport"/>
    <property type="evidence" value="ECO:0007669"/>
    <property type="project" value="TreeGrafter"/>
</dbReference>
<keyword evidence="2 7" id="KW-0812">Transmembrane</keyword>
<dbReference type="InterPro" id="IPR002033">
    <property type="entry name" value="TatC"/>
</dbReference>
<gene>
    <name evidence="7" type="primary">tatC</name>
    <name evidence="8" type="ORF">BN12_2170012</name>
</gene>
<evidence type="ECO:0000256" key="1">
    <source>
        <dbReference type="ARBA" id="ARBA00004141"/>
    </source>
</evidence>
<keyword evidence="7" id="KW-1003">Cell membrane</keyword>
<comment type="function">
    <text evidence="7">Part of the twin-arginine translocation (Tat) system that transports large folded proteins containing a characteristic twin-arginine motif in their signal peptide across membranes. Together with TatB, TatC is part of a receptor directly interacting with Tat signal peptides.</text>
</comment>
<dbReference type="GO" id="GO:0009977">
    <property type="term" value="F:proton motive force dependent protein transmembrane transporter activity"/>
    <property type="evidence" value="ECO:0007669"/>
    <property type="project" value="TreeGrafter"/>
</dbReference>
<evidence type="ECO:0000256" key="7">
    <source>
        <dbReference type="HAMAP-Rule" id="MF_00902"/>
    </source>
</evidence>
<comment type="caution">
    <text evidence="8">The sequence shown here is derived from an EMBL/GenBank/DDBJ whole genome shotgun (WGS) entry which is preliminary data.</text>
</comment>
<dbReference type="Proteomes" id="UP000035721">
    <property type="component" value="Unassembled WGS sequence"/>
</dbReference>
<name>A0A077LVK7_9MICO</name>
<feature type="transmembrane region" description="Helical" evidence="7">
    <location>
        <begin position="74"/>
        <end position="96"/>
    </location>
</feature>
<feature type="transmembrane region" description="Helical" evidence="7">
    <location>
        <begin position="215"/>
        <end position="236"/>
    </location>
</feature>
<evidence type="ECO:0000256" key="6">
    <source>
        <dbReference type="ARBA" id="ARBA00023136"/>
    </source>
</evidence>
<evidence type="ECO:0000256" key="4">
    <source>
        <dbReference type="ARBA" id="ARBA00022989"/>
    </source>
</evidence>
<dbReference type="HAMAP" id="MF_00902">
    <property type="entry name" value="TatC"/>
    <property type="match status" value="1"/>
</dbReference>